<keyword evidence="4 6" id="KW-1133">Transmembrane helix</keyword>
<keyword evidence="5 6" id="KW-0472">Membrane</keyword>
<evidence type="ECO:0000256" key="6">
    <source>
        <dbReference type="SAM" id="Phobius"/>
    </source>
</evidence>
<gene>
    <name evidence="7" type="ORF">D9V37_03235</name>
</gene>
<feature type="transmembrane region" description="Helical" evidence="6">
    <location>
        <begin position="42"/>
        <end position="65"/>
    </location>
</feature>
<protein>
    <submittedName>
        <fullName evidence="7">Branched-chain amino acid ABC transporter permease</fullName>
    </submittedName>
</protein>
<proteinExistence type="predicted"/>
<feature type="transmembrane region" description="Helical" evidence="6">
    <location>
        <begin position="166"/>
        <end position="187"/>
    </location>
</feature>
<dbReference type="PANTHER" id="PTHR30482">
    <property type="entry name" value="HIGH-AFFINITY BRANCHED-CHAIN AMINO ACID TRANSPORT SYSTEM PERMEASE"/>
    <property type="match status" value="1"/>
</dbReference>
<evidence type="ECO:0000256" key="2">
    <source>
        <dbReference type="ARBA" id="ARBA00022475"/>
    </source>
</evidence>
<keyword evidence="8" id="KW-1185">Reference proteome</keyword>
<evidence type="ECO:0000256" key="1">
    <source>
        <dbReference type="ARBA" id="ARBA00004651"/>
    </source>
</evidence>
<feature type="transmembrane region" description="Helical" evidence="6">
    <location>
        <begin position="12"/>
        <end position="35"/>
    </location>
</feature>
<dbReference type="GO" id="GO:0015658">
    <property type="term" value="F:branched-chain amino acid transmembrane transporter activity"/>
    <property type="evidence" value="ECO:0007669"/>
    <property type="project" value="InterPro"/>
</dbReference>
<evidence type="ECO:0000256" key="5">
    <source>
        <dbReference type="ARBA" id="ARBA00023136"/>
    </source>
</evidence>
<dbReference type="Proteomes" id="UP000281708">
    <property type="component" value="Unassembled WGS sequence"/>
</dbReference>
<reference evidence="7 8" key="1">
    <citation type="submission" date="2018-10" db="EMBL/GenBank/DDBJ databases">
        <title>Marmoricola sp. 4Q3S-7 whole genome shotgun sequence.</title>
        <authorList>
            <person name="Li F."/>
        </authorList>
    </citation>
    <scope>NUCLEOTIDE SEQUENCE [LARGE SCALE GENOMIC DNA]</scope>
    <source>
        <strain evidence="7 8">4Q3S-7</strain>
    </source>
</reference>
<dbReference type="InterPro" id="IPR043428">
    <property type="entry name" value="LivM-like"/>
</dbReference>
<dbReference type="Pfam" id="PF02653">
    <property type="entry name" value="BPD_transp_2"/>
    <property type="match status" value="1"/>
</dbReference>
<name>A0A3L8P9B1_9ACTN</name>
<sequence length="283" mass="28866">MLAVTWNLLAGYGGMVSVGQQASIGLGAYAVAYLAQTVGLNGFLALPVAAVMAGVVAVPVSFLAFRLVGGYFAIGTWVVAEVFRLLTVQWDAVGAGSGTSITSLSGYDRDVRLALTYWVALAAAAVVVVGSVLLVRSRFGLGLAAVRDDPVAAASTGVGVTTAKRVVFVLAAAGAGLAGGVLALGSLRVQPDSVYSVQWTAFMVFMVVIGGVGTIEGPIVGAVVFFVLQQTLAHYGATYLIVLGVVAIAMVLLAPRGLWGLLAGSRGTTLFPVGYRAVLGRRS</sequence>
<keyword evidence="3 6" id="KW-0812">Transmembrane</keyword>
<evidence type="ECO:0000313" key="7">
    <source>
        <dbReference type="EMBL" id="RLV51278.1"/>
    </source>
</evidence>
<feature type="transmembrane region" description="Helical" evidence="6">
    <location>
        <begin position="199"/>
        <end position="228"/>
    </location>
</feature>
<dbReference type="GO" id="GO:0005886">
    <property type="term" value="C:plasma membrane"/>
    <property type="evidence" value="ECO:0007669"/>
    <property type="project" value="UniProtKB-SubCell"/>
</dbReference>
<dbReference type="PANTHER" id="PTHR30482:SF17">
    <property type="entry name" value="ABC TRANSPORTER ATP-BINDING PROTEIN"/>
    <property type="match status" value="1"/>
</dbReference>
<accession>A0A3L8P9B1</accession>
<evidence type="ECO:0000256" key="3">
    <source>
        <dbReference type="ARBA" id="ARBA00022692"/>
    </source>
</evidence>
<dbReference type="InterPro" id="IPR001851">
    <property type="entry name" value="ABC_transp_permease"/>
</dbReference>
<comment type="caution">
    <text evidence="7">The sequence shown here is derived from an EMBL/GenBank/DDBJ whole genome shotgun (WGS) entry which is preliminary data.</text>
</comment>
<dbReference type="CDD" id="cd06581">
    <property type="entry name" value="TM_PBP1_LivM_like"/>
    <property type="match status" value="1"/>
</dbReference>
<feature type="transmembrane region" description="Helical" evidence="6">
    <location>
        <begin position="259"/>
        <end position="279"/>
    </location>
</feature>
<feature type="transmembrane region" description="Helical" evidence="6">
    <location>
        <begin position="235"/>
        <end position="253"/>
    </location>
</feature>
<comment type="subcellular location">
    <subcellularLocation>
        <location evidence="1">Cell membrane</location>
        <topology evidence="1">Multi-pass membrane protein</topology>
    </subcellularLocation>
</comment>
<feature type="transmembrane region" description="Helical" evidence="6">
    <location>
        <begin position="115"/>
        <end position="135"/>
    </location>
</feature>
<evidence type="ECO:0000313" key="8">
    <source>
        <dbReference type="Proteomes" id="UP000281708"/>
    </source>
</evidence>
<dbReference type="OrthoDB" id="9814461at2"/>
<organism evidence="7 8">
    <name type="scientific">Nocardioides mangrovicus</name>
    <dbReference type="NCBI Taxonomy" id="2478913"/>
    <lineage>
        <taxon>Bacteria</taxon>
        <taxon>Bacillati</taxon>
        <taxon>Actinomycetota</taxon>
        <taxon>Actinomycetes</taxon>
        <taxon>Propionibacteriales</taxon>
        <taxon>Nocardioidaceae</taxon>
        <taxon>Nocardioides</taxon>
    </lineage>
</organism>
<evidence type="ECO:0000256" key="4">
    <source>
        <dbReference type="ARBA" id="ARBA00022989"/>
    </source>
</evidence>
<keyword evidence="2" id="KW-1003">Cell membrane</keyword>
<dbReference type="AlphaFoldDB" id="A0A3L8P9B1"/>
<dbReference type="EMBL" id="RDBE01000001">
    <property type="protein sequence ID" value="RLV51278.1"/>
    <property type="molecule type" value="Genomic_DNA"/>
</dbReference>